<proteinExistence type="predicted"/>
<keyword evidence="1" id="KW-0812">Transmembrane</keyword>
<dbReference type="AlphaFoldDB" id="A0A645GP99"/>
<gene>
    <name evidence="2" type="ORF">SDC9_175166</name>
</gene>
<organism evidence="2">
    <name type="scientific">bioreactor metagenome</name>
    <dbReference type="NCBI Taxonomy" id="1076179"/>
    <lineage>
        <taxon>unclassified sequences</taxon>
        <taxon>metagenomes</taxon>
        <taxon>ecological metagenomes</taxon>
    </lineage>
</organism>
<keyword evidence="1" id="KW-1133">Transmembrane helix</keyword>
<evidence type="ECO:0000313" key="2">
    <source>
        <dbReference type="EMBL" id="MPN27732.1"/>
    </source>
</evidence>
<evidence type="ECO:0000256" key="1">
    <source>
        <dbReference type="SAM" id="Phobius"/>
    </source>
</evidence>
<accession>A0A645GP99</accession>
<dbReference type="EMBL" id="VSSQ01077727">
    <property type="protein sequence ID" value="MPN27732.1"/>
    <property type="molecule type" value="Genomic_DNA"/>
</dbReference>
<name>A0A645GP99_9ZZZZ</name>
<sequence>MLILLSPVPSNVSVSVFSAFSSPTEFMIVFVILSDTSFTASSFTLKFEVHPAARIRDADISNTAIFFIISTLFYKFIFFSRRYPEHNVSIMLWMIETAITGNIITRSSEAETVVTFTNELYSGDTME</sequence>
<feature type="transmembrane region" description="Helical" evidence="1">
    <location>
        <begin position="60"/>
        <end position="79"/>
    </location>
</feature>
<keyword evidence="1" id="KW-0472">Membrane</keyword>
<feature type="transmembrane region" description="Helical" evidence="1">
    <location>
        <begin position="12"/>
        <end position="33"/>
    </location>
</feature>
<comment type="caution">
    <text evidence="2">The sequence shown here is derived from an EMBL/GenBank/DDBJ whole genome shotgun (WGS) entry which is preliminary data.</text>
</comment>
<protein>
    <submittedName>
        <fullName evidence="2">Uncharacterized protein</fullName>
    </submittedName>
</protein>
<reference evidence="2" key="1">
    <citation type="submission" date="2019-08" db="EMBL/GenBank/DDBJ databases">
        <authorList>
            <person name="Kucharzyk K."/>
            <person name="Murdoch R.W."/>
            <person name="Higgins S."/>
            <person name="Loffler F."/>
        </authorList>
    </citation>
    <scope>NUCLEOTIDE SEQUENCE</scope>
</reference>